<feature type="compositionally biased region" description="Low complexity" evidence="2">
    <location>
        <begin position="205"/>
        <end position="248"/>
    </location>
</feature>
<reference evidence="3" key="1">
    <citation type="journal article" date="2018" name="PLoS Negl. Trop. Dis.">
        <title>Sialome diversity of ticks revealed by RNAseq of single tick salivary glands.</title>
        <authorList>
            <person name="Perner J."/>
            <person name="Kropackova S."/>
            <person name="Kopacek P."/>
            <person name="Ribeiro J.M."/>
        </authorList>
    </citation>
    <scope>NUCLEOTIDE SEQUENCE</scope>
    <source>
        <strain evidence="3">Siblings of single egg batch collected in Ceske Budejovice</strain>
        <tissue evidence="3">Salivary glands</tissue>
    </source>
</reference>
<feature type="compositionally biased region" description="Low complexity" evidence="2">
    <location>
        <begin position="408"/>
        <end position="419"/>
    </location>
</feature>
<keyword evidence="1" id="KW-0597">Phosphoprotein</keyword>
<feature type="compositionally biased region" description="Basic and acidic residues" evidence="2">
    <location>
        <begin position="972"/>
        <end position="991"/>
    </location>
</feature>
<feature type="region of interest" description="Disordered" evidence="2">
    <location>
        <begin position="891"/>
        <end position="1045"/>
    </location>
</feature>
<protein>
    <submittedName>
        <fullName evidence="3">Putative nascent polypeptide-associated complex subunit alpha muscle-specific form</fullName>
    </submittedName>
</protein>
<evidence type="ECO:0000256" key="2">
    <source>
        <dbReference type="SAM" id="MobiDB-lite"/>
    </source>
</evidence>
<proteinExistence type="predicted"/>
<dbReference type="Pfam" id="PF15336">
    <property type="entry name" value="Auts2"/>
    <property type="match status" value="1"/>
</dbReference>
<dbReference type="InterPro" id="IPR023246">
    <property type="entry name" value="AUTS2"/>
</dbReference>
<feature type="compositionally biased region" description="Pro residues" evidence="2">
    <location>
        <begin position="1149"/>
        <end position="1162"/>
    </location>
</feature>
<feature type="compositionally biased region" description="Pro residues" evidence="2">
    <location>
        <begin position="126"/>
        <end position="145"/>
    </location>
</feature>
<sequence>SESDSERVSDAGSDLFSGPAHHPTRQPQAPSLQANTPAPTHPTAVTTATCTPTTTTTTNASSPCVPSARSSPPLARLVPSPAPLQNGPSWPPPPAAPSPVSPPATTRPPSPPPCAAPQRPRLGPSPVAPPQCRPPGEPPSPPAPSAPSLVSELLSQPSFLSSEALNGSHSSNGSAPGGLAPRDLQLFGGRTPSSAAGTPALRNGSLFANSLSPSPLLASHLVHSGGGASSRESSGSVSKPVTPAAAAPAPAPLFPFSLSRASPQGFLSAGAPQTAAVSRPGVATPPGQAPTPTPSLGSSHSNSSLSSLSQLSQSLQGKESGRSRNTTPSALAPLGAVVPPPGNSAAPCGASVGGYSTASSNSLTSLVFSKPWVSPSAGSYPGASNGPPLGVGTSPVPHHRPTPPPALPSGAPAGAAPLGNSHHFPPHPGMFAAPIPPPPAPTLASSALGLPGGPTGYVGDSPLLPNQDLLRRELDTRFLASQDRSIAIPPPPYMRTELHQHHAPHQQHLHPHSPFLPPALAGSLVPQPGPHLYDKFHTKLDSPFYSRSALGLSGYTGLSPLLNPSMTSGTPFVAPGHLAAFQPKMNPLVKNKNMAYKNKRNNPTVGHTSTLHSSKNTHQKSGRWCAMHVRIAWEIYKHQQKQQQQQQQQQPGVGPDPGVMPSHKGPPTMSAGPSLSSAAKGDMLRAPNHHLYSAMPRPHDLASFPSALLGAAAAAAAGAGHARTSFEASPHGNFLTPNPSHMSMSRMPVSTSSSSMSRSSSSSRGLPPGMSPFARPGFPSFGPPANSAYGTLGGLVFADLRPHVTAEQTSSSYGVGPAAQGTGFPRGMSAAGPAGLFGAGRDLGPAGCLGQDPWGRLHRTPPFSGAPSLGPLQGAVDRSSVASGAWGGLKAEADRERLEHESEKQRRLEAEKERKEREALEKAKEMDREKKAHEERQRERDREARLHMHHSQPDGILRNGDYLDARVNSHPLGREREPHGRPSEWGMREMTSRSPARAPKAEAFDPLGVPKAEVRVKEERRDEEPERKKAAPPPPAPDPDYRAQHFLGLGGPERAFWGGALGAPPGDAYRSLLDFHARGELDREQLMQRYRLLGPMVPLHDRYREAAPSELERFALERELHSKLAPPPLRATDPTPQAGGFPASALFPPLGPPLGPPLPPPGSYLSSLTSLASGRGKNGSSPAVGANSRDGAVPPPLVPCGGAGGPGVNSHGMSPLNHKMGSLVEHGAHELALYAKDRAALANHKADPTQLR</sequence>
<feature type="region of interest" description="Disordered" evidence="2">
    <location>
        <begin position="600"/>
        <end position="621"/>
    </location>
</feature>
<feature type="region of interest" description="Disordered" evidence="2">
    <location>
        <begin position="1123"/>
        <end position="1214"/>
    </location>
</feature>
<feature type="compositionally biased region" description="Basic and acidic residues" evidence="2">
    <location>
        <begin position="1012"/>
        <end position="1029"/>
    </location>
</feature>
<feature type="compositionally biased region" description="Polar residues" evidence="2">
    <location>
        <begin position="153"/>
        <end position="174"/>
    </location>
</feature>
<name>A0A147BEV5_IXORI</name>
<feature type="compositionally biased region" description="Low complexity" evidence="2">
    <location>
        <begin position="641"/>
        <end position="650"/>
    </location>
</feature>
<feature type="compositionally biased region" description="Low complexity" evidence="2">
    <location>
        <begin position="742"/>
        <end position="772"/>
    </location>
</feature>
<feature type="compositionally biased region" description="Polar residues" evidence="2">
    <location>
        <begin position="601"/>
        <end position="614"/>
    </location>
</feature>
<evidence type="ECO:0000313" key="3">
    <source>
        <dbReference type="EMBL" id="JAR88845.1"/>
    </source>
</evidence>
<dbReference type="AlphaFoldDB" id="A0A147BEV5"/>
<feature type="region of interest" description="Disordered" evidence="2">
    <location>
        <begin position="724"/>
        <end position="775"/>
    </location>
</feature>
<dbReference type="EMBL" id="GEGO01006559">
    <property type="protein sequence ID" value="JAR88845.1"/>
    <property type="molecule type" value="Transcribed_RNA"/>
</dbReference>
<feature type="compositionally biased region" description="Low complexity" evidence="2">
    <location>
        <begin position="34"/>
        <end position="65"/>
    </location>
</feature>
<feature type="region of interest" description="Disordered" evidence="2">
    <location>
        <begin position="1"/>
        <end position="338"/>
    </location>
</feature>
<accession>A0A147BEV5</accession>
<evidence type="ECO:0000256" key="1">
    <source>
        <dbReference type="ARBA" id="ARBA00022553"/>
    </source>
</evidence>
<feature type="non-terminal residue" evidence="3">
    <location>
        <position position="1"/>
    </location>
</feature>
<organism evidence="3">
    <name type="scientific">Ixodes ricinus</name>
    <name type="common">Common tick</name>
    <name type="synonym">Acarus ricinus</name>
    <dbReference type="NCBI Taxonomy" id="34613"/>
    <lineage>
        <taxon>Eukaryota</taxon>
        <taxon>Metazoa</taxon>
        <taxon>Ecdysozoa</taxon>
        <taxon>Arthropoda</taxon>
        <taxon>Chelicerata</taxon>
        <taxon>Arachnida</taxon>
        <taxon>Acari</taxon>
        <taxon>Parasitiformes</taxon>
        <taxon>Ixodida</taxon>
        <taxon>Ixodoidea</taxon>
        <taxon>Ixodidae</taxon>
        <taxon>Ixodinae</taxon>
        <taxon>Ixodes</taxon>
    </lineage>
</organism>
<dbReference type="PANTHER" id="PTHR14429:SF22">
    <property type="entry name" value="AGAP013055-PA"/>
    <property type="match status" value="1"/>
</dbReference>
<feature type="compositionally biased region" description="Basic and acidic residues" evidence="2">
    <location>
        <begin position="891"/>
        <end position="946"/>
    </location>
</feature>
<feature type="compositionally biased region" description="Low complexity" evidence="2">
    <location>
        <begin position="294"/>
        <end position="318"/>
    </location>
</feature>
<dbReference type="PANTHER" id="PTHR14429">
    <property type="entry name" value="FIBROSIN FAMILY MEMBER"/>
    <property type="match status" value="1"/>
</dbReference>
<feature type="region of interest" description="Disordered" evidence="2">
    <location>
        <begin position="637"/>
        <end position="681"/>
    </location>
</feature>
<feature type="region of interest" description="Disordered" evidence="2">
    <location>
        <begin position="375"/>
        <end position="427"/>
    </location>
</feature>
<feature type="compositionally biased region" description="Pro residues" evidence="2">
    <location>
        <begin position="89"/>
        <end position="115"/>
    </location>
</feature>